<feature type="coiled-coil region" evidence="5">
    <location>
        <begin position="167"/>
        <end position="194"/>
    </location>
</feature>
<evidence type="ECO:0000256" key="5">
    <source>
        <dbReference type="SAM" id="Coils"/>
    </source>
</evidence>
<evidence type="ECO:0000256" key="3">
    <source>
        <dbReference type="ARBA" id="ARBA00022448"/>
    </source>
</evidence>
<comment type="subcellular location">
    <subcellularLocation>
        <location evidence="1">Cell membrane</location>
        <topology evidence="1">Lipid-anchor</topology>
    </subcellularLocation>
</comment>
<keyword evidence="5" id="KW-0175">Coiled coil</keyword>
<feature type="signal peptide" evidence="6">
    <location>
        <begin position="1"/>
        <end position="21"/>
    </location>
</feature>
<dbReference type="Proteomes" id="UP001225034">
    <property type="component" value="Unassembled WGS sequence"/>
</dbReference>
<accession>A0ABT9YLL4</accession>
<reference evidence="8 9" key="1">
    <citation type="submission" date="2023-07" db="EMBL/GenBank/DDBJ databases">
        <title>Genomic Encyclopedia of Type Strains, Phase IV (KMG-IV): sequencing the most valuable type-strain genomes for metagenomic binning, comparative biology and taxonomic classification.</title>
        <authorList>
            <person name="Goeker M."/>
        </authorList>
    </citation>
    <scope>NUCLEOTIDE SEQUENCE [LARGE SCALE GENOMIC DNA]</scope>
    <source>
        <strain evidence="8 9">DSM 19154</strain>
    </source>
</reference>
<dbReference type="SUPFAM" id="SSF53807">
    <property type="entry name" value="Helical backbone' metal receptor"/>
    <property type="match status" value="1"/>
</dbReference>
<dbReference type="InterPro" id="IPR051313">
    <property type="entry name" value="Bact_iron-sidero_bind"/>
</dbReference>
<evidence type="ECO:0000256" key="4">
    <source>
        <dbReference type="ARBA" id="ARBA00022729"/>
    </source>
</evidence>
<dbReference type="PANTHER" id="PTHR30532:SF29">
    <property type="entry name" value="FE(3+) DICITRATE-BINDING PERIPLASMIC PROTEIN"/>
    <property type="match status" value="1"/>
</dbReference>
<keyword evidence="3" id="KW-0813">Transport</keyword>
<dbReference type="InterPro" id="IPR002491">
    <property type="entry name" value="ABC_transptr_periplasmic_BD"/>
</dbReference>
<proteinExistence type="inferred from homology"/>
<evidence type="ECO:0000256" key="2">
    <source>
        <dbReference type="ARBA" id="ARBA00008814"/>
    </source>
</evidence>
<dbReference type="PANTHER" id="PTHR30532">
    <property type="entry name" value="IRON III DICITRATE-BINDING PERIPLASMIC PROTEIN"/>
    <property type="match status" value="1"/>
</dbReference>
<dbReference type="Pfam" id="PF01497">
    <property type="entry name" value="Peripla_BP_2"/>
    <property type="match status" value="1"/>
</dbReference>
<keyword evidence="4 6" id="KW-0732">Signal</keyword>
<evidence type="ECO:0000256" key="6">
    <source>
        <dbReference type="SAM" id="SignalP"/>
    </source>
</evidence>
<dbReference type="RefSeq" id="WP_306985025.1">
    <property type="nucleotide sequence ID" value="NZ_JAUSUA010000006.1"/>
</dbReference>
<organism evidence="8 9">
    <name type="scientific">Alkalicoccobacillus murimartini</name>
    <dbReference type="NCBI Taxonomy" id="171685"/>
    <lineage>
        <taxon>Bacteria</taxon>
        <taxon>Bacillati</taxon>
        <taxon>Bacillota</taxon>
        <taxon>Bacilli</taxon>
        <taxon>Bacillales</taxon>
        <taxon>Bacillaceae</taxon>
        <taxon>Alkalicoccobacillus</taxon>
    </lineage>
</organism>
<comment type="caution">
    <text evidence="8">The sequence shown here is derived from an EMBL/GenBank/DDBJ whole genome shotgun (WGS) entry which is preliminary data.</text>
</comment>
<dbReference type="PROSITE" id="PS51257">
    <property type="entry name" value="PROKAR_LIPOPROTEIN"/>
    <property type="match status" value="1"/>
</dbReference>
<protein>
    <submittedName>
        <fullName evidence="8">Iron complex transport system substrate-binding protein</fullName>
    </submittedName>
</protein>
<evidence type="ECO:0000313" key="8">
    <source>
        <dbReference type="EMBL" id="MDQ0208733.1"/>
    </source>
</evidence>
<sequence>MFTNNKILCLTSLTLVTLLTACGSSNTDENAEAAPPEKETRVISHLKGESEVPVEIDKIVVLSAAYIDHLLTIEELPYGVNIEARYGGDYPTYLEDQLEGVHLVGSADEPNLEAITELNPDAILVESRTPDDTYDLLEQIAPTIVLGTEWLEYEEDPDFWTNDLLKIAELYDKVELAEEKIEELHVKTADAKQIVESLDNRKLAYLRIREDMIQIYAEGGHPMNTLLYEDLGFLPTDLTPKEQREDISLEAIPGINADYIMLEVDPSASNTIEEMNESELWKQIPAVHNNQTYETDSFWLFKGWGAIGRGQIIDEIIEVIE</sequence>
<dbReference type="PROSITE" id="PS50983">
    <property type="entry name" value="FE_B12_PBP"/>
    <property type="match status" value="1"/>
</dbReference>
<gene>
    <name evidence="8" type="ORF">J2S05_003545</name>
</gene>
<dbReference type="Gene3D" id="3.40.50.1980">
    <property type="entry name" value="Nitrogenase molybdenum iron protein domain"/>
    <property type="match status" value="2"/>
</dbReference>
<keyword evidence="9" id="KW-1185">Reference proteome</keyword>
<dbReference type="EMBL" id="JAUSUA010000006">
    <property type="protein sequence ID" value="MDQ0208733.1"/>
    <property type="molecule type" value="Genomic_DNA"/>
</dbReference>
<name>A0ABT9YLL4_9BACI</name>
<feature type="domain" description="Fe/B12 periplasmic-binding" evidence="7">
    <location>
        <begin position="58"/>
        <end position="321"/>
    </location>
</feature>
<evidence type="ECO:0000259" key="7">
    <source>
        <dbReference type="PROSITE" id="PS50983"/>
    </source>
</evidence>
<comment type="similarity">
    <text evidence="2">Belongs to the bacterial solute-binding protein 8 family.</text>
</comment>
<evidence type="ECO:0000256" key="1">
    <source>
        <dbReference type="ARBA" id="ARBA00004193"/>
    </source>
</evidence>
<evidence type="ECO:0000313" key="9">
    <source>
        <dbReference type="Proteomes" id="UP001225034"/>
    </source>
</evidence>
<feature type="chain" id="PRO_5046313824" evidence="6">
    <location>
        <begin position="22"/>
        <end position="321"/>
    </location>
</feature>